<dbReference type="Proteomes" id="UP001177140">
    <property type="component" value="Unassembled WGS sequence"/>
</dbReference>
<evidence type="ECO:0000256" key="2">
    <source>
        <dbReference type="ARBA" id="ARBA00022679"/>
    </source>
</evidence>
<protein>
    <recommendedName>
        <fullName evidence="3">Alkyl transferase</fullName>
        <ecNumber evidence="3">2.5.1.-</ecNumber>
    </recommendedName>
</protein>
<dbReference type="InterPro" id="IPR036424">
    <property type="entry name" value="UPP_synth-like_sf"/>
</dbReference>
<dbReference type="NCBIfam" id="TIGR00055">
    <property type="entry name" value="uppS"/>
    <property type="match status" value="1"/>
</dbReference>
<evidence type="ECO:0000313" key="5">
    <source>
        <dbReference type="Proteomes" id="UP001177140"/>
    </source>
</evidence>
<dbReference type="GO" id="GO:0005783">
    <property type="term" value="C:endoplasmic reticulum"/>
    <property type="evidence" value="ECO:0007669"/>
    <property type="project" value="TreeGrafter"/>
</dbReference>
<evidence type="ECO:0000256" key="3">
    <source>
        <dbReference type="RuleBase" id="RU363018"/>
    </source>
</evidence>
<dbReference type="EMBL" id="JAJJMA010015818">
    <property type="protein sequence ID" value="MCL7022857.1"/>
    <property type="molecule type" value="Genomic_DNA"/>
</dbReference>
<dbReference type="InterPro" id="IPR001441">
    <property type="entry name" value="UPP_synth-like"/>
</dbReference>
<dbReference type="Pfam" id="PF01255">
    <property type="entry name" value="Prenyltransf"/>
    <property type="match status" value="1"/>
</dbReference>
<evidence type="ECO:0000313" key="4">
    <source>
        <dbReference type="EMBL" id="MCL7022857.1"/>
    </source>
</evidence>
<organism evidence="4 5">
    <name type="scientific">Papaver nudicaule</name>
    <name type="common">Iceland poppy</name>
    <dbReference type="NCBI Taxonomy" id="74823"/>
    <lineage>
        <taxon>Eukaryota</taxon>
        <taxon>Viridiplantae</taxon>
        <taxon>Streptophyta</taxon>
        <taxon>Embryophyta</taxon>
        <taxon>Tracheophyta</taxon>
        <taxon>Spermatophyta</taxon>
        <taxon>Magnoliopsida</taxon>
        <taxon>Ranunculales</taxon>
        <taxon>Papaveraceae</taxon>
        <taxon>Papaveroideae</taxon>
        <taxon>Papaver</taxon>
    </lineage>
</organism>
<keyword evidence="2 3" id="KW-0808">Transferase</keyword>
<gene>
    <name evidence="4" type="ORF">MKW94_010875</name>
</gene>
<sequence>MQSAKLILSVLFENSFRLFRKYALKHKLKQESAHRIGLFTLMSIMLKYCYELGVKYVSVYAFSVDNFNRKPEEVELPMALIEEKIEELLMEESIVNTFGVRIHFIGNLKLLKNSTREAAARRAMAATAKNDNFVLLICVAYSSTDEIMNAIQKSYEDKLCKLQESDSGTDQEFAVTLSDVERHMYMSVTPEPDILIRTLVFT</sequence>
<dbReference type="Gene3D" id="3.40.1180.10">
    <property type="entry name" value="Decaprenyl diphosphate synthase-like"/>
    <property type="match status" value="1"/>
</dbReference>
<accession>A0AA41RQQ9</accession>
<dbReference type="EC" id="2.5.1.-" evidence="3"/>
<evidence type="ECO:0000256" key="1">
    <source>
        <dbReference type="ARBA" id="ARBA00005432"/>
    </source>
</evidence>
<dbReference type="PANTHER" id="PTHR10291">
    <property type="entry name" value="DEHYDRODOLICHYL DIPHOSPHATE SYNTHASE FAMILY MEMBER"/>
    <property type="match status" value="1"/>
</dbReference>
<dbReference type="GO" id="GO:0045547">
    <property type="term" value="F:ditrans,polycis-polyprenyl diphosphate synthase [(2E,6E)-farnesyl diphosphate specific] activity"/>
    <property type="evidence" value="ECO:0007669"/>
    <property type="project" value="TreeGrafter"/>
</dbReference>
<dbReference type="SUPFAM" id="SSF64005">
    <property type="entry name" value="Undecaprenyl diphosphate synthase"/>
    <property type="match status" value="1"/>
</dbReference>
<name>A0AA41RQQ9_PAPNU</name>
<comment type="similarity">
    <text evidence="1 3">Belongs to the UPP synthase family.</text>
</comment>
<dbReference type="AlphaFoldDB" id="A0AA41RQQ9"/>
<dbReference type="PANTHER" id="PTHR10291:SF43">
    <property type="entry name" value="DEHYDRODOLICHYL DIPHOSPHATE SYNTHASE COMPLEX SUBUNIT DHDDS"/>
    <property type="match status" value="1"/>
</dbReference>
<reference evidence="4" key="1">
    <citation type="submission" date="2022-03" db="EMBL/GenBank/DDBJ databases">
        <title>A functionally conserved STORR gene fusion in Papaver species that diverged 16.8 million years ago.</title>
        <authorList>
            <person name="Catania T."/>
        </authorList>
    </citation>
    <scope>NUCLEOTIDE SEQUENCE</scope>
    <source>
        <strain evidence="4">S-191538</strain>
    </source>
</reference>
<keyword evidence="5" id="KW-1185">Reference proteome</keyword>
<comment type="caution">
    <text evidence="4">The sequence shown here is derived from an EMBL/GenBank/DDBJ whole genome shotgun (WGS) entry which is preliminary data.</text>
</comment>
<dbReference type="GO" id="GO:0016094">
    <property type="term" value="P:polyprenol biosynthetic process"/>
    <property type="evidence" value="ECO:0007669"/>
    <property type="project" value="TreeGrafter"/>
</dbReference>
<proteinExistence type="inferred from homology"/>